<dbReference type="InterPro" id="IPR058997">
    <property type="entry name" value="YycE-like_C"/>
</dbReference>
<dbReference type="Pfam" id="PF22658">
    <property type="entry name" value="YycE-like_N"/>
    <property type="match status" value="1"/>
</dbReference>
<accession>A0A1Y5TTN1</accession>
<evidence type="ECO:0000313" key="2">
    <source>
        <dbReference type="EMBL" id="SLN71349.1"/>
    </source>
</evidence>
<dbReference type="AlphaFoldDB" id="A0A1Y5TTN1"/>
<dbReference type="CDD" id="cd06587">
    <property type="entry name" value="VOC"/>
    <property type="match status" value="1"/>
</dbReference>
<organism evidence="2 3">
    <name type="scientific">Oceanibacterium hippocampi</name>
    <dbReference type="NCBI Taxonomy" id="745714"/>
    <lineage>
        <taxon>Bacteria</taxon>
        <taxon>Pseudomonadati</taxon>
        <taxon>Pseudomonadota</taxon>
        <taxon>Alphaproteobacteria</taxon>
        <taxon>Sneathiellales</taxon>
        <taxon>Sneathiellaceae</taxon>
        <taxon>Oceanibacterium</taxon>
    </lineage>
</organism>
<dbReference type="Pfam" id="PF22659">
    <property type="entry name" value="YycE-like_C"/>
    <property type="match status" value="1"/>
</dbReference>
<dbReference type="InterPro" id="IPR058998">
    <property type="entry name" value="YycE-like_N"/>
</dbReference>
<dbReference type="Proteomes" id="UP000193200">
    <property type="component" value="Unassembled WGS sequence"/>
</dbReference>
<sequence length="142" mass="15721">MDKTVIPTPWPGRMPASRFRVMRPTANYEAVLAFYEQGVGLDRLGEFVDHDGYDGTMLGLPAETYHLEIIRTPDADANPCPNKDNGLVFYIDDPDALAEVVARIRAMGYSPVSARNPWWGNHGAVTFEDPDGWPVILSPSNS</sequence>
<dbReference type="RefSeq" id="WP_217808101.1">
    <property type="nucleotide sequence ID" value="NZ_FWFR01000003.1"/>
</dbReference>
<proteinExistence type="predicted"/>
<dbReference type="InterPro" id="IPR037523">
    <property type="entry name" value="VOC_core"/>
</dbReference>
<name>A0A1Y5TTN1_9PROT</name>
<dbReference type="InParanoid" id="A0A1Y5TTN1"/>
<reference evidence="2 3" key="1">
    <citation type="submission" date="2017-03" db="EMBL/GenBank/DDBJ databases">
        <authorList>
            <person name="Afonso C.L."/>
            <person name="Miller P.J."/>
            <person name="Scott M.A."/>
            <person name="Spackman E."/>
            <person name="Goraichik I."/>
            <person name="Dimitrov K.M."/>
            <person name="Suarez D.L."/>
            <person name="Swayne D.E."/>
        </authorList>
    </citation>
    <scope>NUCLEOTIDE SEQUENCE [LARGE SCALE GENOMIC DNA]</scope>
    <source>
        <strain evidence="2 3">CECT 7691</strain>
    </source>
</reference>
<evidence type="ECO:0000259" key="1">
    <source>
        <dbReference type="PROSITE" id="PS51819"/>
    </source>
</evidence>
<dbReference type="SUPFAM" id="SSF54593">
    <property type="entry name" value="Glyoxalase/Bleomycin resistance protein/Dihydroxybiphenyl dioxygenase"/>
    <property type="match status" value="1"/>
</dbReference>
<evidence type="ECO:0000313" key="3">
    <source>
        <dbReference type="Proteomes" id="UP000193200"/>
    </source>
</evidence>
<feature type="domain" description="VOC" evidence="1">
    <location>
        <begin position="17"/>
        <end position="140"/>
    </location>
</feature>
<gene>
    <name evidence="2" type="ORF">OCH7691_03369</name>
</gene>
<protein>
    <submittedName>
        <fullName evidence="2">Glyoxalase-like domain protein</fullName>
    </submittedName>
</protein>
<keyword evidence="3" id="KW-1185">Reference proteome</keyword>
<dbReference type="EMBL" id="FWFR01000003">
    <property type="protein sequence ID" value="SLN71349.1"/>
    <property type="molecule type" value="Genomic_DNA"/>
</dbReference>
<dbReference type="PROSITE" id="PS51819">
    <property type="entry name" value="VOC"/>
    <property type="match status" value="1"/>
</dbReference>
<dbReference type="Gene3D" id="3.10.180.10">
    <property type="entry name" value="2,3-Dihydroxybiphenyl 1,2-Dioxygenase, domain 1"/>
    <property type="match status" value="1"/>
</dbReference>
<dbReference type="InterPro" id="IPR029068">
    <property type="entry name" value="Glyas_Bleomycin-R_OHBP_Dase"/>
</dbReference>